<evidence type="ECO:0000256" key="2">
    <source>
        <dbReference type="ARBA" id="ARBA00010509"/>
    </source>
</evidence>
<evidence type="ECO:0000256" key="4">
    <source>
        <dbReference type="ARBA" id="ARBA00022729"/>
    </source>
</evidence>
<feature type="chain" id="PRO_5018304624" evidence="7">
    <location>
        <begin position="25"/>
        <end position="121"/>
    </location>
</feature>
<dbReference type="GO" id="GO:0005886">
    <property type="term" value="C:plasma membrane"/>
    <property type="evidence" value="ECO:0007669"/>
    <property type="project" value="TreeGrafter"/>
</dbReference>
<name>A0A3M6QXN0_9BURK</name>
<feature type="domain" description="CopC" evidence="8">
    <location>
        <begin position="23"/>
        <end position="119"/>
    </location>
</feature>
<dbReference type="GO" id="GO:0006825">
    <property type="term" value="P:copper ion transport"/>
    <property type="evidence" value="ECO:0007669"/>
    <property type="project" value="InterPro"/>
</dbReference>
<evidence type="ECO:0000256" key="6">
    <source>
        <dbReference type="ARBA" id="ARBA00023008"/>
    </source>
</evidence>
<dbReference type="InterPro" id="IPR007348">
    <property type="entry name" value="CopC_dom"/>
</dbReference>
<protein>
    <submittedName>
        <fullName evidence="9">Copper resistance protein CopC</fullName>
    </submittedName>
</protein>
<evidence type="ECO:0000313" key="9">
    <source>
        <dbReference type="EMBL" id="RMX07734.1"/>
    </source>
</evidence>
<dbReference type="RefSeq" id="WP_122225855.1">
    <property type="nucleotide sequence ID" value="NZ_RDQO01000001.1"/>
</dbReference>
<dbReference type="Proteomes" id="UP000278006">
    <property type="component" value="Unassembled WGS sequence"/>
</dbReference>
<comment type="subcellular location">
    <subcellularLocation>
        <location evidence="1">Periplasm</location>
    </subcellularLocation>
</comment>
<proteinExistence type="inferred from homology"/>
<comment type="caution">
    <text evidence="9">The sequence shown here is derived from an EMBL/GenBank/DDBJ whole genome shotgun (WGS) entry which is preliminary data.</text>
</comment>
<evidence type="ECO:0000256" key="5">
    <source>
        <dbReference type="ARBA" id="ARBA00022764"/>
    </source>
</evidence>
<dbReference type="Pfam" id="PF04234">
    <property type="entry name" value="CopC"/>
    <property type="match status" value="1"/>
</dbReference>
<dbReference type="InterPro" id="IPR047685">
    <property type="entry name" value="CopC-like"/>
</dbReference>
<keyword evidence="10" id="KW-1185">Reference proteome</keyword>
<dbReference type="InterPro" id="IPR032694">
    <property type="entry name" value="CopC/D"/>
</dbReference>
<dbReference type="NCBIfam" id="NF033814">
    <property type="entry name" value="copper_CopC"/>
    <property type="match status" value="1"/>
</dbReference>
<dbReference type="EMBL" id="RDQO01000001">
    <property type="protein sequence ID" value="RMX07734.1"/>
    <property type="molecule type" value="Genomic_DNA"/>
</dbReference>
<evidence type="ECO:0000259" key="8">
    <source>
        <dbReference type="Pfam" id="PF04234"/>
    </source>
</evidence>
<sequence>MVGTHRAAIALAALLGSASLWAHAHLESAQPPVDGSIAQAPERVQIHFTERLEPALAALSVKNAAGEAVDDGQPQVSSDDTRILSIGLRQPLPAGAYTVEWAITSVDTHRTKGQYRFTVTP</sequence>
<comment type="similarity">
    <text evidence="2">Belongs to the CopC family.</text>
</comment>
<keyword evidence="3" id="KW-0479">Metal-binding</keyword>
<keyword evidence="6" id="KW-0186">Copper</keyword>
<reference evidence="9 10" key="1">
    <citation type="submission" date="2018-10" db="EMBL/GenBank/DDBJ databases">
        <title>Draft genome of Cortibacter populi DSM10536.</title>
        <authorList>
            <person name="Bernier A.-M."/>
            <person name="Bernard K."/>
        </authorList>
    </citation>
    <scope>NUCLEOTIDE SEQUENCE [LARGE SCALE GENOMIC DNA]</scope>
    <source>
        <strain evidence="9 10">DSM 105136</strain>
    </source>
</reference>
<dbReference type="GO" id="GO:0005507">
    <property type="term" value="F:copper ion binding"/>
    <property type="evidence" value="ECO:0007669"/>
    <property type="project" value="InterPro"/>
</dbReference>
<evidence type="ECO:0000256" key="3">
    <source>
        <dbReference type="ARBA" id="ARBA00022723"/>
    </source>
</evidence>
<dbReference type="PANTHER" id="PTHR34820:SF4">
    <property type="entry name" value="INNER MEMBRANE PROTEIN YEBZ"/>
    <property type="match status" value="1"/>
</dbReference>
<dbReference type="GO" id="GO:0046688">
    <property type="term" value="P:response to copper ion"/>
    <property type="evidence" value="ECO:0007669"/>
    <property type="project" value="InterPro"/>
</dbReference>
<keyword evidence="4 7" id="KW-0732">Signal</keyword>
<dbReference type="InterPro" id="IPR014755">
    <property type="entry name" value="Cu-Rt/internalin_Ig-like"/>
</dbReference>
<dbReference type="SUPFAM" id="SSF81296">
    <property type="entry name" value="E set domains"/>
    <property type="match status" value="1"/>
</dbReference>
<gene>
    <name evidence="9" type="ORF">D8I35_00925</name>
</gene>
<dbReference type="InterPro" id="IPR014756">
    <property type="entry name" value="Ig_E-set"/>
</dbReference>
<dbReference type="Gene3D" id="2.60.40.1220">
    <property type="match status" value="1"/>
</dbReference>
<feature type="signal peptide" evidence="7">
    <location>
        <begin position="1"/>
        <end position="24"/>
    </location>
</feature>
<dbReference type="PANTHER" id="PTHR34820">
    <property type="entry name" value="INNER MEMBRANE PROTEIN YEBZ"/>
    <property type="match status" value="1"/>
</dbReference>
<dbReference type="GO" id="GO:0042597">
    <property type="term" value="C:periplasmic space"/>
    <property type="evidence" value="ECO:0007669"/>
    <property type="project" value="UniProtKB-SubCell"/>
</dbReference>
<organism evidence="9 10">
    <name type="scientific">Corticibacter populi</name>
    <dbReference type="NCBI Taxonomy" id="1550736"/>
    <lineage>
        <taxon>Bacteria</taxon>
        <taxon>Pseudomonadati</taxon>
        <taxon>Pseudomonadota</taxon>
        <taxon>Betaproteobacteria</taxon>
        <taxon>Burkholderiales</taxon>
        <taxon>Comamonadaceae</taxon>
        <taxon>Corticibacter</taxon>
    </lineage>
</organism>
<keyword evidence="5" id="KW-0574">Periplasm</keyword>
<evidence type="ECO:0000313" key="10">
    <source>
        <dbReference type="Proteomes" id="UP000278006"/>
    </source>
</evidence>
<dbReference type="OrthoDB" id="9796814at2"/>
<accession>A0A3M6QXN0</accession>
<evidence type="ECO:0000256" key="7">
    <source>
        <dbReference type="SAM" id="SignalP"/>
    </source>
</evidence>
<evidence type="ECO:0000256" key="1">
    <source>
        <dbReference type="ARBA" id="ARBA00004418"/>
    </source>
</evidence>
<dbReference type="AlphaFoldDB" id="A0A3M6QXN0"/>